<dbReference type="OrthoDB" id="6835626at2"/>
<sequence>MNVQVYDAPKTRQIRSKPRGIEVTVPFFCPPERIPARICLSDITMPTLRKIPSYITGLSGFSVERNLHLAAQYAAARTLEMVVIDLLVGYTQPLSMHFRSLERIQAHDVLSLFRASRALIEALAAYWKAWIVEDEGAQAEACYDWRRPADFIARRPDFIPHLLQQDAFAHLHLLTHPVMTPFHDKPLTATSFRADYSHIMRAHARLHPEMEVVI</sequence>
<protein>
    <submittedName>
        <fullName evidence="1">Uncharacterized protein</fullName>
    </submittedName>
</protein>
<dbReference type="eggNOG" id="ENOG502ZPIB">
    <property type="taxonomic scope" value="Bacteria"/>
</dbReference>
<keyword evidence="2" id="KW-1185">Reference proteome</keyword>
<evidence type="ECO:0000313" key="2">
    <source>
        <dbReference type="Proteomes" id="UP000054051"/>
    </source>
</evidence>
<comment type="caution">
    <text evidence="1">The sequence shown here is derived from an EMBL/GenBank/DDBJ whole genome shotgun (WGS) entry which is preliminary data.</text>
</comment>
<evidence type="ECO:0000313" key="1">
    <source>
        <dbReference type="EMBL" id="CCD28635.1"/>
    </source>
</evidence>
<name>G2J795_9BURK</name>
<dbReference type="EMBL" id="CAFB01000011">
    <property type="protein sequence ID" value="CCD28635.1"/>
    <property type="molecule type" value="Genomic_DNA"/>
</dbReference>
<proteinExistence type="predicted"/>
<accession>G2J795</accession>
<gene>
    <name evidence="1" type="ORF">CAGGBEG34_100028</name>
</gene>
<dbReference type="AlphaFoldDB" id="G2J795"/>
<dbReference type="STRING" id="1070319.CAGGBEG34_100028"/>
<organism evidence="1 2">
    <name type="scientific">Candidatus Glomeribacter gigasporarum BEG34</name>
    <dbReference type="NCBI Taxonomy" id="1070319"/>
    <lineage>
        <taxon>Bacteria</taxon>
        <taxon>Pseudomonadati</taxon>
        <taxon>Pseudomonadota</taxon>
        <taxon>Betaproteobacteria</taxon>
        <taxon>Burkholderiales</taxon>
        <taxon>Burkholderiaceae</taxon>
        <taxon>Candidatus Glomeribacter</taxon>
    </lineage>
</organism>
<dbReference type="RefSeq" id="WP_006681939.1">
    <property type="nucleotide sequence ID" value="NZ_CAFB01000011.1"/>
</dbReference>
<reference evidence="1 2" key="1">
    <citation type="submission" date="2011-08" db="EMBL/GenBank/DDBJ databases">
        <title>The genome of the obligate endobacterium of an arbuscular mycorrhizal fungus reveals an interphylum network of nutritional interactions.</title>
        <authorList>
            <person name="Ghignone S."/>
            <person name="Salvioli A."/>
            <person name="Anca I."/>
            <person name="Lumini E."/>
            <person name="Ortu G."/>
            <person name="Petiti L."/>
            <person name="Cruveiller S."/>
            <person name="Bianciotto V."/>
            <person name="Piffanelli P."/>
            <person name="Lanfranco L."/>
            <person name="Bonfante P."/>
        </authorList>
    </citation>
    <scope>NUCLEOTIDE SEQUENCE [LARGE SCALE GENOMIC DNA]</scope>
    <source>
        <strain evidence="1 2">BEG34</strain>
    </source>
</reference>
<dbReference type="Proteomes" id="UP000054051">
    <property type="component" value="Unassembled WGS sequence"/>
</dbReference>